<organism evidence="15 16">
    <name type="scientific">Acetobacter persici</name>
    <dbReference type="NCBI Taxonomy" id="1076596"/>
    <lineage>
        <taxon>Bacteria</taxon>
        <taxon>Pseudomonadati</taxon>
        <taxon>Pseudomonadota</taxon>
        <taxon>Alphaproteobacteria</taxon>
        <taxon>Acetobacterales</taxon>
        <taxon>Acetobacteraceae</taxon>
        <taxon>Acetobacter</taxon>
    </lineage>
</organism>
<dbReference type="GO" id="GO:0008379">
    <property type="term" value="F:thioredoxin peroxidase activity"/>
    <property type="evidence" value="ECO:0007669"/>
    <property type="project" value="TreeGrafter"/>
</dbReference>
<dbReference type="GO" id="GO:0005737">
    <property type="term" value="C:cytoplasm"/>
    <property type="evidence" value="ECO:0007669"/>
    <property type="project" value="TreeGrafter"/>
</dbReference>
<comment type="similarity">
    <text evidence="10">Belongs to the peroxiredoxin family. BCP/PrxQ subfamily.</text>
</comment>
<evidence type="ECO:0000256" key="6">
    <source>
        <dbReference type="ARBA" id="ARBA00023002"/>
    </source>
</evidence>
<feature type="domain" description="Thioredoxin" evidence="14">
    <location>
        <begin position="12"/>
        <end position="165"/>
    </location>
</feature>
<protein>
    <recommendedName>
        <fullName evidence="3">thioredoxin-dependent peroxiredoxin</fullName>
        <ecNumber evidence="3">1.11.1.24</ecNumber>
    </recommendedName>
    <alternativeName>
        <fullName evidence="9">Thioredoxin peroxidase</fullName>
    </alternativeName>
    <alternativeName>
        <fullName evidence="11">Thioredoxin-dependent peroxiredoxin Bcp</fullName>
    </alternativeName>
</protein>
<keyword evidence="8" id="KW-0676">Redox-active center</keyword>
<evidence type="ECO:0000256" key="2">
    <source>
        <dbReference type="ARBA" id="ARBA00011245"/>
    </source>
</evidence>
<dbReference type="GO" id="GO:0034599">
    <property type="term" value="P:cellular response to oxidative stress"/>
    <property type="evidence" value="ECO:0007669"/>
    <property type="project" value="TreeGrafter"/>
</dbReference>
<keyword evidence="6" id="KW-0560">Oxidoreductase</keyword>
<dbReference type="AlphaFoldDB" id="A0A6V8I3W1"/>
<keyword evidence="5" id="KW-0049">Antioxidant</keyword>
<evidence type="ECO:0000256" key="3">
    <source>
        <dbReference type="ARBA" id="ARBA00013017"/>
    </source>
</evidence>
<reference evidence="15 16" key="1">
    <citation type="journal article" date="2020" name="Cell Rep.">
        <title>Local necrotic cells trigger systemic immune activation via gut microbiome dysbiosis in Drosophila.</title>
        <authorList>
            <person name="Kosakamoto H."/>
            <person name="Yamauchi T."/>
            <person name="Akuzawa-Tokita Y."/>
            <person name="Nishimura K."/>
            <person name="Soga T."/>
            <person name="Murakami T."/>
            <person name="Mori H."/>
            <person name="Yamamoto K."/>
            <person name="Miyazaki R."/>
            <person name="Koto A."/>
            <person name="Miura M."/>
            <person name="Obata F."/>
        </authorList>
    </citation>
    <scope>NUCLEOTIDE SEQUENCE [LARGE SCALE GENOMIC DNA]</scope>
    <source>
        <strain evidence="15 16">Ai</strain>
    </source>
</reference>
<keyword evidence="16" id="KW-1185">Reference proteome</keyword>
<evidence type="ECO:0000313" key="16">
    <source>
        <dbReference type="Proteomes" id="UP000548726"/>
    </source>
</evidence>
<dbReference type="PANTHER" id="PTHR42801">
    <property type="entry name" value="THIOREDOXIN-DEPENDENT PEROXIDE REDUCTASE"/>
    <property type="match status" value="1"/>
</dbReference>
<evidence type="ECO:0000256" key="7">
    <source>
        <dbReference type="ARBA" id="ARBA00023157"/>
    </source>
</evidence>
<evidence type="ECO:0000256" key="10">
    <source>
        <dbReference type="ARBA" id="ARBA00038489"/>
    </source>
</evidence>
<name>A0A6V8I3W1_9PROT</name>
<dbReference type="InterPro" id="IPR036249">
    <property type="entry name" value="Thioredoxin-like_sf"/>
</dbReference>
<dbReference type="Proteomes" id="UP000548726">
    <property type="component" value="Unassembled WGS sequence"/>
</dbReference>
<dbReference type="InterPro" id="IPR013766">
    <property type="entry name" value="Thioredoxin_domain"/>
</dbReference>
<evidence type="ECO:0000256" key="9">
    <source>
        <dbReference type="ARBA" id="ARBA00032824"/>
    </source>
</evidence>
<comment type="caution">
    <text evidence="15">The sequence shown here is derived from an EMBL/GenBank/DDBJ whole genome shotgun (WGS) entry which is preliminary data.</text>
</comment>
<evidence type="ECO:0000256" key="13">
    <source>
        <dbReference type="SAM" id="MobiDB-lite"/>
    </source>
</evidence>
<dbReference type="RefSeq" id="WP_086655388.1">
    <property type="nucleotide sequence ID" value="NZ_BLJP01000001.1"/>
</dbReference>
<keyword evidence="7" id="KW-1015">Disulfide bond</keyword>
<dbReference type="InterPro" id="IPR000866">
    <property type="entry name" value="AhpC/TSA"/>
</dbReference>
<dbReference type="SUPFAM" id="SSF52833">
    <property type="entry name" value="Thioredoxin-like"/>
    <property type="match status" value="1"/>
</dbReference>
<evidence type="ECO:0000256" key="11">
    <source>
        <dbReference type="ARBA" id="ARBA00042639"/>
    </source>
</evidence>
<dbReference type="GO" id="GO:0045454">
    <property type="term" value="P:cell redox homeostasis"/>
    <property type="evidence" value="ECO:0007669"/>
    <property type="project" value="TreeGrafter"/>
</dbReference>
<dbReference type="InterPro" id="IPR050924">
    <property type="entry name" value="Peroxiredoxin_BCP/PrxQ"/>
</dbReference>
<sequence>MADTQTTPDVDLKEGDNAPDFQMDASRGRTVSLAALKGKPFVLYFYPKADTPGCTKEACGFSEALGQFEGAGLTIIGVSRDPVKKLDKFAEKYDLTFPLASDEAGRVTEAYGVWVEKSLYGKTYMGIDRTTFLIGADGKIARIWKKVKVPGHVEAVLEAAKELAA</sequence>
<dbReference type="PROSITE" id="PS51352">
    <property type="entry name" value="THIOREDOXIN_2"/>
    <property type="match status" value="1"/>
</dbReference>
<dbReference type="CDD" id="cd03017">
    <property type="entry name" value="PRX_BCP"/>
    <property type="match status" value="1"/>
</dbReference>
<dbReference type="EC" id="1.11.1.24" evidence="3"/>
<dbReference type="Pfam" id="PF00578">
    <property type="entry name" value="AhpC-TSA"/>
    <property type="match status" value="1"/>
</dbReference>
<evidence type="ECO:0000313" key="15">
    <source>
        <dbReference type="EMBL" id="GFE92220.1"/>
    </source>
</evidence>
<evidence type="ECO:0000256" key="4">
    <source>
        <dbReference type="ARBA" id="ARBA00022559"/>
    </source>
</evidence>
<evidence type="ECO:0000256" key="1">
    <source>
        <dbReference type="ARBA" id="ARBA00003330"/>
    </source>
</evidence>
<dbReference type="EMBL" id="BLJP01000001">
    <property type="protein sequence ID" value="GFE92220.1"/>
    <property type="molecule type" value="Genomic_DNA"/>
</dbReference>
<evidence type="ECO:0000256" key="12">
    <source>
        <dbReference type="ARBA" id="ARBA00049091"/>
    </source>
</evidence>
<dbReference type="NCBIfam" id="NF006960">
    <property type="entry name" value="PRK09437.1"/>
    <property type="match status" value="1"/>
</dbReference>
<evidence type="ECO:0000256" key="5">
    <source>
        <dbReference type="ARBA" id="ARBA00022862"/>
    </source>
</evidence>
<dbReference type="FunFam" id="3.40.30.10:FF:000007">
    <property type="entry name" value="Thioredoxin-dependent thiol peroxidase"/>
    <property type="match status" value="1"/>
</dbReference>
<comment type="subunit">
    <text evidence="2">Monomer.</text>
</comment>
<proteinExistence type="inferred from homology"/>
<keyword evidence="4" id="KW-0575">Peroxidase</keyword>
<comment type="catalytic activity">
    <reaction evidence="12">
        <text>a hydroperoxide + [thioredoxin]-dithiol = an alcohol + [thioredoxin]-disulfide + H2O</text>
        <dbReference type="Rhea" id="RHEA:62620"/>
        <dbReference type="Rhea" id="RHEA-COMP:10698"/>
        <dbReference type="Rhea" id="RHEA-COMP:10700"/>
        <dbReference type="ChEBI" id="CHEBI:15377"/>
        <dbReference type="ChEBI" id="CHEBI:29950"/>
        <dbReference type="ChEBI" id="CHEBI:30879"/>
        <dbReference type="ChEBI" id="CHEBI:35924"/>
        <dbReference type="ChEBI" id="CHEBI:50058"/>
        <dbReference type="EC" id="1.11.1.24"/>
    </reaction>
</comment>
<accession>A0A6V8I3W1</accession>
<evidence type="ECO:0000259" key="14">
    <source>
        <dbReference type="PROSITE" id="PS51352"/>
    </source>
</evidence>
<gene>
    <name evidence="15" type="ORF">DmAi_02790</name>
</gene>
<dbReference type="Gene3D" id="3.40.30.10">
    <property type="entry name" value="Glutaredoxin"/>
    <property type="match status" value="1"/>
</dbReference>
<dbReference type="PANTHER" id="PTHR42801:SF4">
    <property type="entry name" value="AHPC_TSA FAMILY PROTEIN"/>
    <property type="match status" value="1"/>
</dbReference>
<feature type="region of interest" description="Disordered" evidence="13">
    <location>
        <begin position="1"/>
        <end position="23"/>
    </location>
</feature>
<evidence type="ECO:0000256" key="8">
    <source>
        <dbReference type="ARBA" id="ARBA00023284"/>
    </source>
</evidence>
<comment type="function">
    <text evidence="1">Thiol-specific peroxidase that catalyzes the reduction of hydrogen peroxide and organic hydroperoxides to water and alcohols, respectively. Plays a role in cell protection against oxidative stress by detoxifying peroxides and as sensor of hydrogen peroxide-mediated signaling events.</text>
</comment>
<dbReference type="OrthoDB" id="9812811at2"/>